<dbReference type="InterPro" id="IPR026881">
    <property type="entry name" value="WYL_dom"/>
</dbReference>
<dbReference type="EMBL" id="PKHA01000001">
    <property type="protein sequence ID" value="PKY99480.1"/>
    <property type="molecule type" value="Genomic_DNA"/>
</dbReference>
<organism evidence="4 5">
    <name type="scientific">Actinomyces urogenitalis</name>
    <dbReference type="NCBI Taxonomy" id="103621"/>
    <lineage>
        <taxon>Bacteria</taxon>
        <taxon>Bacillati</taxon>
        <taxon>Actinomycetota</taxon>
        <taxon>Actinomycetes</taxon>
        <taxon>Actinomycetales</taxon>
        <taxon>Actinomycetaceae</taxon>
        <taxon>Actinomyces</taxon>
    </lineage>
</organism>
<dbReference type="PROSITE" id="PS52050">
    <property type="entry name" value="WYL"/>
    <property type="match status" value="1"/>
</dbReference>
<protein>
    <submittedName>
        <fullName evidence="4">WYL domain-containing protein</fullName>
    </submittedName>
</protein>
<dbReference type="InterPro" id="IPR051534">
    <property type="entry name" value="CBASS_pafABC_assoc_protein"/>
</dbReference>
<evidence type="ECO:0000259" key="2">
    <source>
        <dbReference type="Pfam" id="PF13280"/>
    </source>
</evidence>
<reference evidence="4 5" key="1">
    <citation type="submission" date="2017-12" db="EMBL/GenBank/DDBJ databases">
        <title>Phylogenetic diversity of female urinary microbiome.</title>
        <authorList>
            <person name="Thomas-White K."/>
            <person name="Wolfe A.J."/>
        </authorList>
    </citation>
    <scope>NUCLEOTIDE SEQUENCE [LARGE SCALE GENOMIC DNA]</scope>
    <source>
        <strain evidence="4 5">UMB0319</strain>
    </source>
</reference>
<dbReference type="Pfam" id="PF25583">
    <property type="entry name" value="WCX"/>
    <property type="match status" value="1"/>
</dbReference>
<dbReference type="Proteomes" id="UP000234778">
    <property type="component" value="Unassembled WGS sequence"/>
</dbReference>
<dbReference type="Pfam" id="PF13280">
    <property type="entry name" value="WYL"/>
    <property type="match status" value="1"/>
</dbReference>
<evidence type="ECO:0000313" key="4">
    <source>
        <dbReference type="EMBL" id="PKY99480.1"/>
    </source>
</evidence>
<evidence type="ECO:0000256" key="1">
    <source>
        <dbReference type="SAM" id="MobiDB-lite"/>
    </source>
</evidence>
<evidence type="ECO:0000313" key="5">
    <source>
        <dbReference type="Proteomes" id="UP000234778"/>
    </source>
</evidence>
<name>A0A2I1KV22_9ACTO</name>
<feature type="region of interest" description="Disordered" evidence="1">
    <location>
        <begin position="110"/>
        <end position="135"/>
    </location>
</feature>
<gene>
    <name evidence="4" type="ORF">CYJ26_00845</name>
</gene>
<proteinExistence type="predicted"/>
<sequence>MNLLLALRQTTTGLSATELVARVEGYDQQSAQAARRMFERDKNELRALGVPILVVGADTEPRYLVDEASYALPSLRLDAEQAAAIELAASAWRDGDLPVAARRALTKLRAVAEDKPQEGQDEADDETAPGTAGAGTLADLSLDLAGSEVPSSLASAVEERQVVAFDYASASSGTVARRTVEPHRLRMSEGAWYLEGRDTQVGQVRTFRLARLRGQVEVISAPGAFEPVASLPADHHRVVLGLAPGRALALRARSRRIQRELSGYDVVAVDYEDLFAFAGSLAALADAVVVLEPVELRELVLEHLRGAAGAEEAS</sequence>
<feature type="domain" description="WCX" evidence="3">
    <location>
        <begin position="235"/>
        <end position="308"/>
    </location>
</feature>
<dbReference type="PANTHER" id="PTHR34580">
    <property type="match status" value="1"/>
</dbReference>
<dbReference type="InterPro" id="IPR057727">
    <property type="entry name" value="WCX_dom"/>
</dbReference>
<dbReference type="PANTHER" id="PTHR34580:SF3">
    <property type="entry name" value="PROTEIN PAFB"/>
    <property type="match status" value="1"/>
</dbReference>
<dbReference type="AlphaFoldDB" id="A0A2I1KV22"/>
<accession>A0A2I1KV22</accession>
<feature type="domain" description="WYL" evidence="2">
    <location>
        <begin position="151"/>
        <end position="213"/>
    </location>
</feature>
<comment type="caution">
    <text evidence="4">The sequence shown here is derived from an EMBL/GenBank/DDBJ whole genome shotgun (WGS) entry which is preliminary data.</text>
</comment>
<evidence type="ECO:0000259" key="3">
    <source>
        <dbReference type="Pfam" id="PF25583"/>
    </source>
</evidence>